<sequence length="270" mass="29612">MKHLHDLAHYMSDKALALDLLGALASNAVVWVWNSNIFFIISRKSATCPSMDEILSSTISERQNGIELQIHGSVTHESVIEHSISSAKQEQDSKSESYLKSIIWASVKEFCNWSSGHSKRKKEQANTKTTFVKIPTPHSIATLAKNKSSANSRSLKPPNCSSQRKIEDFSKSAKRYTISPGILPASIAAARSEGMLSIERPISASARIASVRFFPLDPSSSPLSPPPPPPPPELPDPKPPSPLPEPMRKGFGWDGGGRSAGEEERKREKY</sequence>
<keyword evidence="2" id="KW-0812">Transmembrane</keyword>
<organism evidence="3 4">
    <name type="scientific">Dendrobium thyrsiflorum</name>
    <name type="common">Pinecone-like raceme dendrobium</name>
    <name type="synonym">Orchid</name>
    <dbReference type="NCBI Taxonomy" id="117978"/>
    <lineage>
        <taxon>Eukaryota</taxon>
        <taxon>Viridiplantae</taxon>
        <taxon>Streptophyta</taxon>
        <taxon>Embryophyta</taxon>
        <taxon>Tracheophyta</taxon>
        <taxon>Spermatophyta</taxon>
        <taxon>Magnoliopsida</taxon>
        <taxon>Liliopsida</taxon>
        <taxon>Asparagales</taxon>
        <taxon>Orchidaceae</taxon>
        <taxon>Epidendroideae</taxon>
        <taxon>Malaxideae</taxon>
        <taxon>Dendrobiinae</taxon>
        <taxon>Dendrobium</taxon>
    </lineage>
</organism>
<name>A0ABD0VTY5_DENTH</name>
<comment type="caution">
    <text evidence="3">The sequence shown here is derived from an EMBL/GenBank/DDBJ whole genome shotgun (WGS) entry which is preliminary data.</text>
</comment>
<dbReference type="Proteomes" id="UP001552299">
    <property type="component" value="Unassembled WGS sequence"/>
</dbReference>
<proteinExistence type="predicted"/>
<dbReference type="AlphaFoldDB" id="A0ABD0VTY5"/>
<dbReference type="EMBL" id="JANQDX010000003">
    <property type="protein sequence ID" value="KAL0926216.1"/>
    <property type="molecule type" value="Genomic_DNA"/>
</dbReference>
<reference evidence="3 4" key="1">
    <citation type="journal article" date="2024" name="Plant Biotechnol. J.">
        <title>Dendrobium thyrsiflorum genome and its molecular insights into genes involved in important horticultural traits.</title>
        <authorList>
            <person name="Chen B."/>
            <person name="Wang J.Y."/>
            <person name="Zheng P.J."/>
            <person name="Li K.L."/>
            <person name="Liang Y.M."/>
            <person name="Chen X.F."/>
            <person name="Zhang C."/>
            <person name="Zhao X."/>
            <person name="He X."/>
            <person name="Zhang G.Q."/>
            <person name="Liu Z.J."/>
            <person name="Xu Q."/>
        </authorList>
    </citation>
    <scope>NUCLEOTIDE SEQUENCE [LARGE SCALE GENOMIC DNA]</scope>
    <source>
        <strain evidence="3">GZMU011</strain>
    </source>
</reference>
<evidence type="ECO:0000313" key="4">
    <source>
        <dbReference type="Proteomes" id="UP001552299"/>
    </source>
</evidence>
<keyword evidence="2" id="KW-0472">Membrane</keyword>
<evidence type="ECO:0000256" key="1">
    <source>
        <dbReference type="SAM" id="MobiDB-lite"/>
    </source>
</evidence>
<gene>
    <name evidence="3" type="ORF">M5K25_002428</name>
</gene>
<keyword evidence="2" id="KW-1133">Transmembrane helix</keyword>
<keyword evidence="4" id="KW-1185">Reference proteome</keyword>
<feature type="compositionally biased region" description="Polar residues" evidence="1">
    <location>
        <begin position="145"/>
        <end position="163"/>
    </location>
</feature>
<protein>
    <submittedName>
        <fullName evidence="3">Uncharacterized protein</fullName>
    </submittedName>
</protein>
<feature type="region of interest" description="Disordered" evidence="1">
    <location>
        <begin position="145"/>
        <end position="167"/>
    </location>
</feature>
<evidence type="ECO:0000313" key="3">
    <source>
        <dbReference type="EMBL" id="KAL0926216.1"/>
    </source>
</evidence>
<feature type="compositionally biased region" description="Basic and acidic residues" evidence="1">
    <location>
        <begin position="260"/>
        <end position="270"/>
    </location>
</feature>
<feature type="transmembrane region" description="Helical" evidence="2">
    <location>
        <begin position="20"/>
        <end position="41"/>
    </location>
</feature>
<feature type="compositionally biased region" description="Pro residues" evidence="1">
    <location>
        <begin position="223"/>
        <end position="245"/>
    </location>
</feature>
<feature type="region of interest" description="Disordered" evidence="1">
    <location>
        <begin position="215"/>
        <end position="270"/>
    </location>
</feature>
<evidence type="ECO:0000256" key="2">
    <source>
        <dbReference type="SAM" id="Phobius"/>
    </source>
</evidence>
<accession>A0ABD0VTY5</accession>